<dbReference type="RefSeq" id="XP_030750628.1">
    <property type="nucleotide sequence ID" value="XM_030894768.1"/>
</dbReference>
<dbReference type="KEGG" id="soy:115878315"/>
<sequence length="120" mass="14167">MAIPKSEKKVRDIMKADEMWKSLIRTEDASNKLWDNNWGWILEEYACLEKALKEKTENSEYLTHVLEEKKEDNRQLTNFPNSTNHVYGWLAVQKGFELDKYGPDMFKAKPLPDIYSVPKQ</sequence>
<dbReference type="AlphaFoldDB" id="A0A6J2XGV1"/>
<evidence type="ECO:0000313" key="1">
    <source>
        <dbReference type="Proteomes" id="UP000504635"/>
    </source>
</evidence>
<evidence type="ECO:0000313" key="2">
    <source>
        <dbReference type="RefSeq" id="XP_030750628.1"/>
    </source>
</evidence>
<gene>
    <name evidence="2" type="primary">LOC115878315</name>
</gene>
<dbReference type="Pfam" id="PF14945">
    <property type="entry name" value="LLC1"/>
    <property type="match status" value="1"/>
</dbReference>
<dbReference type="OrthoDB" id="10031946at2759"/>
<dbReference type="Proteomes" id="UP000504635">
    <property type="component" value="Unplaced"/>
</dbReference>
<accession>A0A6J2XGV1</accession>
<dbReference type="PANTHER" id="PTHR31909">
    <property type="entry name" value="CHROMOSOME 20 ORF85 FAMILY MEMBER"/>
    <property type="match status" value="1"/>
</dbReference>
<dbReference type="GeneID" id="115878315"/>
<dbReference type="InParanoid" id="A0A6J2XGV1"/>
<proteinExistence type="predicted"/>
<dbReference type="PANTHER" id="PTHR31909:SF3">
    <property type="entry name" value="SIMILAR TO PROTEIN C20ORF85 HOMOLOG"/>
    <property type="match status" value="1"/>
</dbReference>
<organism evidence="1 2">
    <name type="scientific">Sitophilus oryzae</name>
    <name type="common">Rice weevil</name>
    <name type="synonym">Curculio oryzae</name>
    <dbReference type="NCBI Taxonomy" id="7048"/>
    <lineage>
        <taxon>Eukaryota</taxon>
        <taxon>Metazoa</taxon>
        <taxon>Ecdysozoa</taxon>
        <taxon>Arthropoda</taxon>
        <taxon>Hexapoda</taxon>
        <taxon>Insecta</taxon>
        <taxon>Pterygota</taxon>
        <taxon>Neoptera</taxon>
        <taxon>Endopterygota</taxon>
        <taxon>Coleoptera</taxon>
        <taxon>Polyphaga</taxon>
        <taxon>Cucujiformia</taxon>
        <taxon>Curculionidae</taxon>
        <taxon>Dryophthorinae</taxon>
        <taxon>Sitophilus</taxon>
    </lineage>
</organism>
<protein>
    <submittedName>
        <fullName evidence="2">Uncharacterized protein LOC115878315</fullName>
    </submittedName>
</protein>
<dbReference type="InterPro" id="IPR020339">
    <property type="entry name" value="C20orf85-like"/>
</dbReference>
<reference evidence="2" key="1">
    <citation type="submission" date="2025-08" db="UniProtKB">
        <authorList>
            <consortium name="RefSeq"/>
        </authorList>
    </citation>
    <scope>IDENTIFICATION</scope>
    <source>
        <tissue evidence="2">Gonads</tissue>
    </source>
</reference>
<keyword evidence="1" id="KW-1185">Reference proteome</keyword>
<name>A0A6J2XGV1_SITOR</name>